<dbReference type="NCBIfam" id="TIGR01551">
    <property type="entry name" value="major_capsid_P2"/>
    <property type="match status" value="1"/>
</dbReference>
<sequence length="333" mass="36582">MNKPAFYSFLTAVANYYGVDPQTVLRGESFNLEIPKAALLGKNIQQRSNFLKQINVQNVLNVKGNKLFGAAEAAITGRHQDKRHLVNLSHTQSTYELFKTDSGVIIPWEMFDHFAALNQNGELGDLYAEYVQNQIALDQLQIGWHGKTVADNTTATDLSDVNIGWLALLERDKPANVLTDAVNIFGDGGDYANLDELALELKQGLDYRHQNRTDLVFLVGADLANAESRFLSKAAKLKATEHVALGSTELTGSFGGMTAITPPNFPAKGAAVTTLKNLSIYTQGASVRRRFESNEDRMGIIDSYYRMEGYVVEDNGLMTAIKAESVTIGEPTV</sequence>
<evidence type="ECO:0000313" key="1">
    <source>
        <dbReference type="EMBL" id="QEN10094.1"/>
    </source>
</evidence>
<protein>
    <submittedName>
        <fullName evidence="1">Phage major capsid protein, P2 family</fullName>
    </submittedName>
</protein>
<proteinExistence type="predicted"/>
<dbReference type="GeneID" id="78223599"/>
<accession>A0AAE6MN84</accession>
<dbReference type="InterPro" id="IPR006441">
    <property type="entry name" value="Phage_P2_GpN"/>
</dbReference>
<dbReference type="EMBL" id="CP038817">
    <property type="protein sequence ID" value="QEN10094.1"/>
    <property type="molecule type" value="Genomic_DNA"/>
</dbReference>
<gene>
    <name evidence="1" type="ORF">E5Q53_00695</name>
</gene>
<name>A0AAE6MN84_HAEPH</name>
<organism evidence="1 2">
    <name type="scientific">Haemophilus parahaemolyticus</name>
    <dbReference type="NCBI Taxonomy" id="735"/>
    <lineage>
        <taxon>Bacteria</taxon>
        <taxon>Pseudomonadati</taxon>
        <taxon>Pseudomonadota</taxon>
        <taxon>Gammaproteobacteria</taxon>
        <taxon>Pasteurellales</taxon>
        <taxon>Pasteurellaceae</taxon>
        <taxon>Haemophilus</taxon>
    </lineage>
</organism>
<dbReference type="KEGG" id="hpaa:E5Q53_00695"/>
<dbReference type="Proteomes" id="UP000323974">
    <property type="component" value="Chromosome"/>
</dbReference>
<dbReference type="RefSeq" id="WP_005706313.1">
    <property type="nucleotide sequence ID" value="NZ_CP038817.1"/>
</dbReference>
<reference evidence="1 2" key="1">
    <citation type="submission" date="2019-04" db="EMBL/GenBank/DDBJ databases">
        <title>Complete Genome and Methylome Analysis of Haemophilus haemolyticus NEB129.</title>
        <authorList>
            <person name="Fomenkov A."/>
            <person name="Roberts R.J."/>
            <person name="Anton B.P."/>
            <person name="Vincze T."/>
        </authorList>
    </citation>
    <scope>NUCLEOTIDE SEQUENCE [LARGE SCALE GENOMIC DNA]</scope>
    <source>
        <strain evidence="1 2">NEB129</strain>
    </source>
</reference>
<dbReference type="Pfam" id="PF05125">
    <property type="entry name" value="Phage_cap_P2"/>
    <property type="match status" value="1"/>
</dbReference>
<dbReference type="AlphaFoldDB" id="A0AAE6MN84"/>
<evidence type="ECO:0000313" key="2">
    <source>
        <dbReference type="Proteomes" id="UP000323974"/>
    </source>
</evidence>